<evidence type="ECO:0000313" key="1">
    <source>
        <dbReference type="EMBL" id="KAB7495182.1"/>
    </source>
</evidence>
<name>A0A5N5SMX8_9CRUS</name>
<gene>
    <name evidence="1" type="primary">FDX1</name>
    <name evidence="1" type="ORF">Anas_08556</name>
</gene>
<dbReference type="GO" id="GO:0140647">
    <property type="term" value="P:P450-containing electron transport chain"/>
    <property type="evidence" value="ECO:0007669"/>
    <property type="project" value="InterPro"/>
</dbReference>
<dbReference type="AlphaFoldDB" id="A0A5N5SMX8"/>
<dbReference type="Proteomes" id="UP000326759">
    <property type="component" value="Unassembled WGS sequence"/>
</dbReference>
<accession>A0A5N5SMX8</accession>
<dbReference type="PROSITE" id="PS00814">
    <property type="entry name" value="ADX"/>
    <property type="match status" value="1"/>
</dbReference>
<keyword evidence="2" id="KW-1185">Reference proteome</keyword>
<organism evidence="1 2">
    <name type="scientific">Armadillidium nasatum</name>
    <dbReference type="NCBI Taxonomy" id="96803"/>
    <lineage>
        <taxon>Eukaryota</taxon>
        <taxon>Metazoa</taxon>
        <taxon>Ecdysozoa</taxon>
        <taxon>Arthropoda</taxon>
        <taxon>Crustacea</taxon>
        <taxon>Multicrustacea</taxon>
        <taxon>Malacostraca</taxon>
        <taxon>Eumalacostraca</taxon>
        <taxon>Peracarida</taxon>
        <taxon>Isopoda</taxon>
        <taxon>Oniscidea</taxon>
        <taxon>Crinocheta</taxon>
        <taxon>Armadillidiidae</taxon>
        <taxon>Armadillidium</taxon>
    </lineage>
</organism>
<dbReference type="SUPFAM" id="SSF54292">
    <property type="entry name" value="2Fe-2S ferredoxin-like"/>
    <property type="match status" value="1"/>
</dbReference>
<dbReference type="Gene3D" id="3.10.20.30">
    <property type="match status" value="1"/>
</dbReference>
<dbReference type="InterPro" id="IPR018298">
    <property type="entry name" value="Adrenodoxin_Fe-S_BS"/>
</dbReference>
<protein>
    <submittedName>
        <fullName evidence="1">Adrenodoxin, mitochondrial</fullName>
    </submittedName>
</protein>
<dbReference type="InterPro" id="IPR012675">
    <property type="entry name" value="Beta-grasp_dom_sf"/>
</dbReference>
<dbReference type="GO" id="GO:0051537">
    <property type="term" value="F:2 iron, 2 sulfur cluster binding"/>
    <property type="evidence" value="ECO:0007669"/>
    <property type="project" value="InterPro"/>
</dbReference>
<sequence>MIAVQDATLRACDGTISCSTCHLIFKKEDFGKIDSPITDDEIDMLTLAKDYCDTVIFEIDMRKRRL</sequence>
<reference evidence="1 2" key="1">
    <citation type="journal article" date="2019" name="PLoS Biol.">
        <title>Sex chromosomes control vertical transmission of feminizing Wolbachia symbionts in an isopod.</title>
        <authorList>
            <person name="Becking T."/>
            <person name="Chebbi M.A."/>
            <person name="Giraud I."/>
            <person name="Moumen B."/>
            <person name="Laverre T."/>
            <person name="Caubet Y."/>
            <person name="Peccoud J."/>
            <person name="Gilbert C."/>
            <person name="Cordaux R."/>
        </authorList>
    </citation>
    <scope>NUCLEOTIDE SEQUENCE [LARGE SCALE GENOMIC DNA]</scope>
    <source>
        <strain evidence="1">ANa2</strain>
        <tissue evidence="1">Whole body excluding digestive tract and cuticle</tissue>
    </source>
</reference>
<proteinExistence type="predicted"/>
<evidence type="ECO:0000313" key="2">
    <source>
        <dbReference type="Proteomes" id="UP000326759"/>
    </source>
</evidence>
<dbReference type="InterPro" id="IPR036010">
    <property type="entry name" value="2Fe-2S_ferredoxin-like_sf"/>
</dbReference>
<dbReference type="OrthoDB" id="268593at2759"/>
<comment type="caution">
    <text evidence="1">The sequence shown here is derived from an EMBL/GenBank/DDBJ whole genome shotgun (WGS) entry which is preliminary data.</text>
</comment>
<dbReference type="EMBL" id="SEYY01022936">
    <property type="protein sequence ID" value="KAB7495182.1"/>
    <property type="molecule type" value="Genomic_DNA"/>
</dbReference>